<organism evidence="6 7">
    <name type="scientific">Streptomyces cirratus</name>
    <dbReference type="NCBI Taxonomy" id="68187"/>
    <lineage>
        <taxon>Bacteria</taxon>
        <taxon>Bacillati</taxon>
        <taxon>Actinomycetota</taxon>
        <taxon>Actinomycetes</taxon>
        <taxon>Kitasatosporales</taxon>
        <taxon>Streptomycetaceae</taxon>
        <taxon>Streptomyces</taxon>
    </lineage>
</organism>
<dbReference type="SUPFAM" id="SSF81296">
    <property type="entry name" value="E set domains"/>
    <property type="match status" value="1"/>
</dbReference>
<dbReference type="CDD" id="cd11326">
    <property type="entry name" value="AmyAc_Glg_debranch"/>
    <property type="match status" value="1"/>
</dbReference>
<reference evidence="7" key="1">
    <citation type="journal article" date="2019" name="Int. J. Syst. Evol. Microbiol.">
        <title>The Global Catalogue of Microorganisms (GCM) 10K type strain sequencing project: providing services to taxonomists for standard genome sequencing and annotation.</title>
        <authorList>
            <consortium name="The Broad Institute Genomics Platform"/>
            <consortium name="The Broad Institute Genome Sequencing Center for Infectious Disease"/>
            <person name="Wu L."/>
            <person name="Ma J."/>
        </authorList>
    </citation>
    <scope>NUCLEOTIDE SEQUENCE [LARGE SCALE GENOMIC DNA]</scope>
    <source>
        <strain evidence="7">JCM 4738</strain>
    </source>
</reference>
<evidence type="ECO:0000256" key="1">
    <source>
        <dbReference type="ARBA" id="ARBA00008061"/>
    </source>
</evidence>
<dbReference type="SMART" id="SM00642">
    <property type="entry name" value="Aamy"/>
    <property type="match status" value="1"/>
</dbReference>
<dbReference type="InterPro" id="IPR013780">
    <property type="entry name" value="Glyco_hydro_b"/>
</dbReference>
<proteinExistence type="inferred from homology"/>
<dbReference type="Pfam" id="PF02922">
    <property type="entry name" value="CBM_48"/>
    <property type="match status" value="1"/>
</dbReference>
<dbReference type="InterPro" id="IPR017853">
    <property type="entry name" value="GH"/>
</dbReference>
<evidence type="ECO:0000259" key="5">
    <source>
        <dbReference type="SMART" id="SM00642"/>
    </source>
</evidence>
<dbReference type="PANTHER" id="PTHR43002">
    <property type="entry name" value="GLYCOGEN DEBRANCHING ENZYME"/>
    <property type="match status" value="1"/>
</dbReference>
<dbReference type="InterPro" id="IPR006047">
    <property type="entry name" value="GH13_cat_dom"/>
</dbReference>
<dbReference type="Gene3D" id="3.20.20.80">
    <property type="entry name" value="Glycosidases"/>
    <property type="match status" value="1"/>
</dbReference>
<gene>
    <name evidence="6" type="ORF">GCM10010347_18520</name>
</gene>
<evidence type="ECO:0000256" key="4">
    <source>
        <dbReference type="SAM" id="MobiDB-lite"/>
    </source>
</evidence>
<keyword evidence="2" id="KW-0378">Hydrolase</keyword>
<accession>A0ABQ3EQU2</accession>
<feature type="domain" description="Glycosyl hydrolase family 13 catalytic" evidence="5">
    <location>
        <begin position="250"/>
        <end position="661"/>
    </location>
</feature>
<evidence type="ECO:0000256" key="3">
    <source>
        <dbReference type="ARBA" id="ARBA00023295"/>
    </source>
</evidence>
<feature type="region of interest" description="Disordered" evidence="4">
    <location>
        <begin position="1"/>
        <end position="83"/>
    </location>
</feature>
<dbReference type="Proteomes" id="UP000642673">
    <property type="component" value="Unassembled WGS sequence"/>
</dbReference>
<protein>
    <submittedName>
        <fullName evidence="6">Glycogen operon protein GlgX homolog</fullName>
    </submittedName>
</protein>
<dbReference type="Gene3D" id="2.60.40.1180">
    <property type="entry name" value="Golgi alpha-mannosidase II"/>
    <property type="match status" value="1"/>
</dbReference>
<dbReference type="Gene3D" id="2.60.40.10">
    <property type="entry name" value="Immunoglobulins"/>
    <property type="match status" value="1"/>
</dbReference>
<feature type="compositionally biased region" description="Basic and acidic residues" evidence="4">
    <location>
        <begin position="557"/>
        <end position="569"/>
    </location>
</feature>
<dbReference type="Pfam" id="PF00128">
    <property type="entry name" value="Alpha-amylase"/>
    <property type="match status" value="1"/>
</dbReference>
<name>A0ABQ3EQU2_9ACTN</name>
<dbReference type="EMBL" id="BMVP01000002">
    <property type="protein sequence ID" value="GHB48921.1"/>
    <property type="molecule type" value="Genomic_DNA"/>
</dbReference>
<dbReference type="SUPFAM" id="SSF51011">
    <property type="entry name" value="Glycosyl hydrolase domain"/>
    <property type="match status" value="1"/>
</dbReference>
<sequence>MSSAAEQEAVETVAGEVRVNGSVPAPPVDGRPDGHPLDRPNGLVDGVDGAPGLNGVNGQAAGRPAGRTARVPAPPGPPVWPGSSHPLGARYRSGPEGVAGTNFALWAPGAEAVELCLFDGQGAQTRCSLTELTHEIWHGFVPGVRPGQRYGFRVHGRWDPWTGARHNPAKLLLDPYARAVDARPGNDYGALPPEVYGHVRDWPQQYIADTVRDDRDSAPHVPKGVVVHDDDDWADDVRPKTPWADSVIYELHVRGFTMRHPRVPEQLRGTYAGLAHPAAIEHLTRLGVTAVELLPVHQFAHEDHLLRRGMRNYWGYNSIGYFAPHAAYSSSGTAGQQVGEFKRMVRALHAAGIEVILDVVYNHTAEAGELGPTLSLRGIDNRGYYRLQNDQRRYADYTGCGNTLHAGRPNVLRLITDSLRYWVTEMGVDGFRFDLAAALARSMHDVDMLSPFLAVIAQDPVLRRVKLIAEPWDVGSGGYQVGAFPPLWTEWNDRYRDAVRDFWRGALPDVRDLGYRLSGSSDLYAWGGRRPYASVNFVTAHDGFTLRDLVSYERKHNEANGEDGRDGTNDNRSWNCGAEGETDDPRIGALRRRQLRNLLTTLLLSTGVPMLVAGDEFGRTQGGNNNAYCQDNATSWLDWSLLEDPSWRELFALTTRLTALRREHPVLRRRAFFSGRAQDADGLRDLAWFTPAGTEMTERDWYAPAAALGLYLSGRDIPGRDECGRQVSDDSFLALLHAGDRPVEWMLPGAPWAAAYELVLDTSREEQAAPPGTRHRGGERLTVPARAVLLLRVAA</sequence>
<evidence type="ECO:0000313" key="7">
    <source>
        <dbReference type="Proteomes" id="UP000642673"/>
    </source>
</evidence>
<keyword evidence="3" id="KW-0326">Glycosidase</keyword>
<dbReference type="InterPro" id="IPR014756">
    <property type="entry name" value="Ig_E-set"/>
</dbReference>
<dbReference type="SUPFAM" id="SSF51445">
    <property type="entry name" value="(Trans)glycosidases"/>
    <property type="match status" value="1"/>
</dbReference>
<feature type="compositionally biased region" description="Low complexity" evidence="4">
    <location>
        <begin position="58"/>
        <end position="71"/>
    </location>
</feature>
<evidence type="ECO:0000256" key="2">
    <source>
        <dbReference type="ARBA" id="ARBA00022801"/>
    </source>
</evidence>
<dbReference type="InterPro" id="IPR011837">
    <property type="entry name" value="Glycogen_debranch_GlgX"/>
</dbReference>
<dbReference type="CDD" id="cd02856">
    <property type="entry name" value="E_set_GDE_Isoamylase_N"/>
    <property type="match status" value="1"/>
</dbReference>
<dbReference type="NCBIfam" id="TIGR02100">
    <property type="entry name" value="glgX_debranch"/>
    <property type="match status" value="1"/>
</dbReference>
<dbReference type="InterPro" id="IPR044505">
    <property type="entry name" value="GlgX_Isoamylase_N_E_set"/>
</dbReference>
<dbReference type="InterPro" id="IPR004193">
    <property type="entry name" value="Glyco_hydro_13_N"/>
</dbReference>
<keyword evidence="7" id="KW-1185">Reference proteome</keyword>
<comment type="similarity">
    <text evidence="1">Belongs to the glycosyl hydrolase 13 family.</text>
</comment>
<dbReference type="InterPro" id="IPR013783">
    <property type="entry name" value="Ig-like_fold"/>
</dbReference>
<evidence type="ECO:0000313" key="6">
    <source>
        <dbReference type="EMBL" id="GHB48921.1"/>
    </source>
</evidence>
<feature type="region of interest" description="Disordered" evidence="4">
    <location>
        <begin position="557"/>
        <end position="582"/>
    </location>
</feature>
<comment type="caution">
    <text evidence="6">The sequence shown here is derived from an EMBL/GenBank/DDBJ whole genome shotgun (WGS) entry which is preliminary data.</text>
</comment>